<proteinExistence type="inferred from homology"/>
<evidence type="ECO:0000313" key="3">
    <source>
        <dbReference type="EMBL" id="RLN23626.1"/>
    </source>
</evidence>
<sequence length="288" mass="33810">MYLRGASKGVCLKIAHAPKLKFLGYLSMNLHKIEIRETIFRDHQIIVKTLMPSLKTLAIEVSYTYEGFQAAASESWDVLRHIPCVHNHLEKVVFEVYRGHEWQREMAKFLHGRSRVLKAMEFHCMRESDGGATDHKKPSSVEWVREQQELLCLDSRASKGARFLFFKGQLPCNHWDICHHEWYKRKTWENVDMVFKTISEAMLSATTRCKQKVDYDRYGCLTKYNALSRYHNDLLCSQVKALRKEYPYAKITFVDYYNPVLTFLHRPAIFDEIDHIASLSAALDWLIE</sequence>
<comment type="caution">
    <text evidence="3">The sequence shown here is derived from an EMBL/GenBank/DDBJ whole genome shotgun (WGS) entry which is preliminary data.</text>
</comment>
<dbReference type="InterPro" id="IPR055411">
    <property type="entry name" value="LRR_FXL15/At3g58940/PEG3-like"/>
</dbReference>
<dbReference type="PANTHER" id="PTHR22835:SF681">
    <property type="entry name" value="OS01G0216300 PROTEIN"/>
    <property type="match status" value="1"/>
</dbReference>
<feature type="domain" description="F-box/LRR-repeat protein 15/At3g58940/PEG3-like LRR" evidence="2">
    <location>
        <begin position="6"/>
        <end position="85"/>
    </location>
</feature>
<dbReference type="PANTHER" id="PTHR22835">
    <property type="entry name" value="ZINC FINGER FYVE DOMAIN CONTAINING PROTEIN"/>
    <property type="match status" value="1"/>
</dbReference>
<reference evidence="4" key="1">
    <citation type="journal article" date="2019" name="Nat. Commun.">
        <title>The genome of broomcorn millet.</title>
        <authorList>
            <person name="Zou C."/>
            <person name="Miki D."/>
            <person name="Li D."/>
            <person name="Tang Q."/>
            <person name="Xiao L."/>
            <person name="Rajput S."/>
            <person name="Deng P."/>
            <person name="Jia W."/>
            <person name="Huang R."/>
            <person name="Zhang M."/>
            <person name="Sun Y."/>
            <person name="Hu J."/>
            <person name="Fu X."/>
            <person name="Schnable P.S."/>
            <person name="Li F."/>
            <person name="Zhang H."/>
            <person name="Feng B."/>
            <person name="Zhu X."/>
            <person name="Liu R."/>
            <person name="Schnable J.C."/>
            <person name="Zhu J.-K."/>
            <person name="Zhang H."/>
        </authorList>
    </citation>
    <scope>NUCLEOTIDE SEQUENCE [LARGE SCALE GENOMIC DNA]</scope>
</reference>
<organism evidence="3 4">
    <name type="scientific">Panicum miliaceum</name>
    <name type="common">Proso millet</name>
    <name type="synonym">Broomcorn millet</name>
    <dbReference type="NCBI Taxonomy" id="4540"/>
    <lineage>
        <taxon>Eukaryota</taxon>
        <taxon>Viridiplantae</taxon>
        <taxon>Streptophyta</taxon>
        <taxon>Embryophyta</taxon>
        <taxon>Tracheophyta</taxon>
        <taxon>Spermatophyta</taxon>
        <taxon>Magnoliopsida</taxon>
        <taxon>Liliopsida</taxon>
        <taxon>Poales</taxon>
        <taxon>Poaceae</taxon>
        <taxon>PACMAD clade</taxon>
        <taxon>Panicoideae</taxon>
        <taxon>Panicodae</taxon>
        <taxon>Paniceae</taxon>
        <taxon>Panicinae</taxon>
        <taxon>Panicum</taxon>
        <taxon>Panicum sect. Panicum</taxon>
    </lineage>
</organism>
<name>A0A3L6SLY8_PANMI</name>
<gene>
    <name evidence="3" type="ORF">C2845_PM07G21580</name>
</gene>
<protein>
    <submittedName>
        <fullName evidence="3">F-box/FBD/LRR-repeat protein</fullName>
    </submittedName>
</protein>
<dbReference type="Proteomes" id="UP000275267">
    <property type="component" value="Unassembled WGS sequence"/>
</dbReference>
<dbReference type="EMBL" id="PQIB02000004">
    <property type="protein sequence ID" value="RLN23626.1"/>
    <property type="molecule type" value="Genomic_DNA"/>
</dbReference>
<dbReference type="STRING" id="4540.A0A3L6SLY8"/>
<evidence type="ECO:0000259" key="2">
    <source>
        <dbReference type="Pfam" id="PF24758"/>
    </source>
</evidence>
<keyword evidence="4" id="KW-1185">Reference proteome</keyword>
<accession>A0A3L6SLY8</accession>
<dbReference type="AlphaFoldDB" id="A0A3L6SLY8"/>
<dbReference type="Pfam" id="PF24758">
    <property type="entry name" value="LRR_At5g56370"/>
    <property type="match status" value="1"/>
</dbReference>
<evidence type="ECO:0000313" key="4">
    <source>
        <dbReference type="Proteomes" id="UP000275267"/>
    </source>
</evidence>
<comment type="similarity">
    <text evidence="1">Belongs to the 'GDSL' lipolytic enzyme family.</text>
</comment>
<evidence type="ECO:0000256" key="1">
    <source>
        <dbReference type="ARBA" id="ARBA00008668"/>
    </source>
</evidence>